<feature type="chain" id="PRO_5008392027" evidence="1">
    <location>
        <begin position="19"/>
        <end position="380"/>
    </location>
</feature>
<feature type="signal peptide" evidence="1">
    <location>
        <begin position="1"/>
        <end position="18"/>
    </location>
</feature>
<accession>A0A1A9LBZ5</accession>
<dbReference type="AlphaFoldDB" id="A0A1A9LBZ5"/>
<evidence type="ECO:0000256" key="1">
    <source>
        <dbReference type="SAM" id="SignalP"/>
    </source>
</evidence>
<protein>
    <submittedName>
        <fullName evidence="2">Uncharacterized protein</fullName>
    </submittedName>
</protein>
<dbReference type="PROSITE" id="PS51257">
    <property type="entry name" value="PROKAR_LIPOPROTEIN"/>
    <property type="match status" value="1"/>
</dbReference>
<comment type="caution">
    <text evidence="2">The sequence shown here is derived from an EMBL/GenBank/DDBJ whole genome shotgun (WGS) entry which is preliminary data.</text>
</comment>
<keyword evidence="1" id="KW-0732">Signal</keyword>
<sequence>MKSLASLFTLVLFSTLFTSCFNGNREQPNFGEGENLNDNYYEGNETVNSQNEHNEMAMNTTIKYFNTIDSRNGIVMSRIPFPASWQKQNGGQYLYTGPNDIKIHGERGGSFMFSNDPQMNQMYQQSGMQVQFPKSIEQVINEGFMEYANKINRKLVRKYPMPQFAVWDKQFDDQLYKSMPSQKTFNVMGLEWRDPDGTSFLTILHHFVSYDQYGGYWGITYSVLEASESAFEQAKTQYINGLLNQQINPQWLQAVNQKDMQIAQQSNAGHQQRMANIKSFGDQNTARFNERMTAMDQNMNSWRANQAAGDRNQEQFIDYVNGNTNVSDPNTGQTYKVEAGSKQYWMNDQGEYIKSDNSLYDPNLDQNINNQTWTEYGEEQ</sequence>
<evidence type="ECO:0000313" key="3">
    <source>
        <dbReference type="Proteomes" id="UP000077552"/>
    </source>
</evidence>
<dbReference type="OrthoDB" id="5496149at2"/>
<name>A0A1A9LBZ5_9FLAO</name>
<organism evidence="2 3">
    <name type="scientific">Aequorivita soesokkakensis</name>
    <dbReference type="NCBI Taxonomy" id="1385699"/>
    <lineage>
        <taxon>Bacteria</taxon>
        <taxon>Pseudomonadati</taxon>
        <taxon>Bacteroidota</taxon>
        <taxon>Flavobacteriia</taxon>
        <taxon>Flavobacteriales</taxon>
        <taxon>Flavobacteriaceae</taxon>
        <taxon>Aequorivita</taxon>
    </lineage>
</organism>
<dbReference type="Proteomes" id="UP000077552">
    <property type="component" value="Unassembled WGS sequence"/>
</dbReference>
<proteinExistence type="predicted"/>
<dbReference type="RefSeq" id="WP_068762419.1">
    <property type="nucleotide sequence ID" value="NZ_LXIE01000031.1"/>
</dbReference>
<reference evidence="2 3" key="1">
    <citation type="submission" date="2016-05" db="EMBL/GenBank/DDBJ databases">
        <title>Genome sequencing of Vitellibacter soesokkakensis RSSK-12.</title>
        <authorList>
            <person name="Thevarajoo S."/>
            <person name="Selvaratnam C."/>
            <person name="Goh K.M."/>
            <person name="Chan K.-G."/>
            <person name="Chong C.S."/>
        </authorList>
    </citation>
    <scope>NUCLEOTIDE SEQUENCE [LARGE SCALE GENOMIC DNA]</scope>
    <source>
        <strain evidence="2 3">RSSK-12</strain>
    </source>
</reference>
<dbReference type="STRING" id="1385699.A7A78_13840"/>
<keyword evidence="3" id="KW-1185">Reference proteome</keyword>
<gene>
    <name evidence="2" type="ORF">A7A78_13840</name>
</gene>
<evidence type="ECO:0000313" key="2">
    <source>
        <dbReference type="EMBL" id="OAD90790.1"/>
    </source>
</evidence>
<dbReference type="EMBL" id="LXIE01000031">
    <property type="protein sequence ID" value="OAD90790.1"/>
    <property type="molecule type" value="Genomic_DNA"/>
</dbReference>